<keyword evidence="5 6" id="KW-0570">Pentose shunt</keyword>
<protein>
    <recommendedName>
        <fullName evidence="6">6-phosphogluconate dehydrogenase, decarboxylating</fullName>
        <ecNumber evidence="6">1.1.1.44</ecNumber>
    </recommendedName>
</protein>
<evidence type="ECO:0000256" key="7">
    <source>
        <dbReference type="PIRSR" id="PIRSR000109-1"/>
    </source>
</evidence>
<comment type="similarity">
    <text evidence="2 6">Belongs to the 6-phosphogluconate dehydrogenase family.</text>
</comment>
<dbReference type="GO" id="GO:0050661">
    <property type="term" value="F:NADP binding"/>
    <property type="evidence" value="ECO:0007669"/>
    <property type="project" value="InterPro"/>
</dbReference>
<evidence type="ECO:0000313" key="9">
    <source>
        <dbReference type="EMBL" id="PKS08545.1"/>
    </source>
</evidence>
<dbReference type="Gene3D" id="1.10.1040.10">
    <property type="entry name" value="N-(1-d-carboxylethyl)-l-norvaline Dehydrogenase, domain 2"/>
    <property type="match status" value="1"/>
</dbReference>
<keyword evidence="3 6" id="KW-0560">Oxidoreductase</keyword>
<dbReference type="InterPro" id="IPR006115">
    <property type="entry name" value="6PGDH_NADP-bd"/>
</dbReference>
<keyword evidence="6" id="KW-0521">NADP</keyword>
<dbReference type="PANTHER" id="PTHR11811">
    <property type="entry name" value="6-PHOSPHOGLUCONATE DEHYDROGENASE"/>
    <property type="match status" value="1"/>
</dbReference>
<dbReference type="InParanoid" id="A0A2N3N7Y5"/>
<dbReference type="Proteomes" id="UP000233524">
    <property type="component" value="Unassembled WGS sequence"/>
</dbReference>
<dbReference type="SMART" id="SM01350">
    <property type="entry name" value="6PGD"/>
    <property type="match status" value="1"/>
</dbReference>
<accession>A0A2N3N7Y5</accession>
<reference evidence="9 10" key="1">
    <citation type="journal article" date="2017" name="G3 (Bethesda)">
        <title>First Draft Genome Sequence of the Pathogenic Fungus Lomentospora prolificans (Formerly Scedosporium prolificans).</title>
        <authorList>
            <person name="Luo R."/>
            <person name="Zimin A."/>
            <person name="Workman R."/>
            <person name="Fan Y."/>
            <person name="Pertea G."/>
            <person name="Grossman N."/>
            <person name="Wear M.P."/>
            <person name="Jia B."/>
            <person name="Miller H."/>
            <person name="Casadevall A."/>
            <person name="Timp W."/>
            <person name="Zhang S.X."/>
            <person name="Salzberg S.L."/>
        </authorList>
    </citation>
    <scope>NUCLEOTIDE SEQUENCE [LARGE SCALE GENOMIC DNA]</scope>
    <source>
        <strain evidence="9 10">JHH-5317</strain>
    </source>
</reference>
<dbReference type="AlphaFoldDB" id="A0A2N3N7Y5"/>
<evidence type="ECO:0000259" key="8">
    <source>
        <dbReference type="SMART" id="SM01350"/>
    </source>
</evidence>
<dbReference type="InterPro" id="IPR006114">
    <property type="entry name" value="6PGDH_C"/>
</dbReference>
<evidence type="ECO:0000256" key="4">
    <source>
        <dbReference type="ARBA" id="ARBA00023064"/>
    </source>
</evidence>
<dbReference type="FunFam" id="3.40.50.720:FF:000634">
    <property type="entry name" value="6-phosphogluconate dehydrogenase, decarboxylating"/>
    <property type="match status" value="1"/>
</dbReference>
<evidence type="ECO:0000256" key="2">
    <source>
        <dbReference type="ARBA" id="ARBA00008419"/>
    </source>
</evidence>
<dbReference type="PRINTS" id="PR00076">
    <property type="entry name" value="6PGDHDRGNASE"/>
</dbReference>
<dbReference type="GO" id="GO:0006098">
    <property type="term" value="P:pentose-phosphate shunt"/>
    <property type="evidence" value="ECO:0007669"/>
    <property type="project" value="UniProtKB-UniPathway"/>
</dbReference>
<dbReference type="STRING" id="41688.A0A2N3N7Y5"/>
<dbReference type="UniPathway" id="UPA00115">
    <property type="reaction ID" value="UER00410"/>
</dbReference>
<evidence type="ECO:0000256" key="6">
    <source>
        <dbReference type="PIRNR" id="PIRNR000109"/>
    </source>
</evidence>
<dbReference type="PIRSF" id="PIRSF000109">
    <property type="entry name" value="6PGD"/>
    <property type="match status" value="1"/>
</dbReference>
<dbReference type="InterPro" id="IPR006183">
    <property type="entry name" value="Pgluconate_DH"/>
</dbReference>
<dbReference type="GO" id="GO:0019521">
    <property type="term" value="P:D-gluconate metabolic process"/>
    <property type="evidence" value="ECO:0007669"/>
    <property type="project" value="UniProtKB-KW"/>
</dbReference>
<dbReference type="SUPFAM" id="SSF51735">
    <property type="entry name" value="NAD(P)-binding Rossmann-fold domains"/>
    <property type="match status" value="1"/>
</dbReference>
<dbReference type="InterPro" id="IPR013328">
    <property type="entry name" value="6PGD_dom2"/>
</dbReference>
<comment type="pathway">
    <text evidence="1 6">Carbohydrate degradation; pentose phosphate pathway; D-ribulose 5-phosphate from D-glucose 6-phosphate (oxidative stage): step 3/3.</text>
</comment>
<dbReference type="OrthoDB" id="434986at2759"/>
<feature type="domain" description="6-phosphogluconate dehydrogenase C-terminal" evidence="8">
    <location>
        <begin position="183"/>
        <end position="490"/>
    </location>
</feature>
<organism evidence="9 10">
    <name type="scientific">Lomentospora prolificans</name>
    <dbReference type="NCBI Taxonomy" id="41688"/>
    <lineage>
        <taxon>Eukaryota</taxon>
        <taxon>Fungi</taxon>
        <taxon>Dikarya</taxon>
        <taxon>Ascomycota</taxon>
        <taxon>Pezizomycotina</taxon>
        <taxon>Sordariomycetes</taxon>
        <taxon>Hypocreomycetidae</taxon>
        <taxon>Microascales</taxon>
        <taxon>Microascaceae</taxon>
        <taxon>Lomentospora</taxon>
    </lineage>
</organism>
<evidence type="ECO:0000313" key="10">
    <source>
        <dbReference type="Proteomes" id="UP000233524"/>
    </source>
</evidence>
<gene>
    <name evidence="9" type="ORF">jhhlp_004931</name>
</gene>
<name>A0A2N3N7Y5_9PEZI</name>
<dbReference type="Gene3D" id="3.40.50.720">
    <property type="entry name" value="NAD(P)-binding Rossmann-like Domain"/>
    <property type="match status" value="1"/>
</dbReference>
<evidence type="ECO:0000256" key="3">
    <source>
        <dbReference type="ARBA" id="ARBA00023002"/>
    </source>
</evidence>
<dbReference type="VEuPathDB" id="FungiDB:jhhlp_004931"/>
<dbReference type="Pfam" id="PF03446">
    <property type="entry name" value="NAD_binding_2"/>
    <property type="match status" value="1"/>
</dbReference>
<comment type="subunit">
    <text evidence="6">Homodimer.</text>
</comment>
<dbReference type="InterPro" id="IPR006113">
    <property type="entry name" value="6PGDH_Gnd/GntZ"/>
</dbReference>
<dbReference type="EMBL" id="NLAX01000095">
    <property type="protein sequence ID" value="PKS08545.1"/>
    <property type="molecule type" value="Genomic_DNA"/>
</dbReference>
<dbReference type="SUPFAM" id="SSF48179">
    <property type="entry name" value="6-phosphogluconate dehydrogenase C-terminal domain-like"/>
    <property type="match status" value="1"/>
</dbReference>
<evidence type="ECO:0000256" key="5">
    <source>
        <dbReference type="ARBA" id="ARBA00023126"/>
    </source>
</evidence>
<comment type="catalytic activity">
    <reaction evidence="6">
        <text>6-phospho-D-gluconate + NADP(+) = D-ribulose 5-phosphate + CO2 + NADPH</text>
        <dbReference type="Rhea" id="RHEA:10116"/>
        <dbReference type="ChEBI" id="CHEBI:16526"/>
        <dbReference type="ChEBI" id="CHEBI:57783"/>
        <dbReference type="ChEBI" id="CHEBI:58121"/>
        <dbReference type="ChEBI" id="CHEBI:58349"/>
        <dbReference type="ChEBI" id="CHEBI:58759"/>
        <dbReference type="EC" id="1.1.1.44"/>
    </reaction>
</comment>
<feature type="active site" description="Proton acceptor" evidence="7">
    <location>
        <position position="187"/>
    </location>
</feature>
<dbReference type="GO" id="GO:0004616">
    <property type="term" value="F:phosphogluconate dehydrogenase (decarboxylating) activity"/>
    <property type="evidence" value="ECO:0007669"/>
    <property type="project" value="UniProtKB-EC"/>
</dbReference>
<comment type="function">
    <text evidence="6">Catalyzes the oxidative decarboxylation of 6-phosphogluconate to ribulose 5-phosphate and CO(2), with concomitant reduction of NADP to NADPH.</text>
</comment>
<evidence type="ECO:0000256" key="1">
    <source>
        <dbReference type="ARBA" id="ARBA00004874"/>
    </source>
</evidence>
<sequence length="499" mass="55155">MDIKQIGMIGAGSMGSMMSLMFAEYDIDVHFFEPSDDTADRLLKYAKDNKLDGKITRHKTHKDLCGALSAPKVFIFSIPHGAPADKSIEDLRPFLEKGDLIMDGSNEKWTETERRQKELEPHGIHYIGMGVSGGYQSARKAPSLSPGGSKEALDLVFPFLQKIAAKDKDGNPCVAKLGPGGSGHYVKMIHNGIEQGMMTPLCEAWAIMNHGLSMNYEEIADVFDSWNTEGPLRDTFLVEIGRDVCRATDPKTGSHVLSNVRDKVVQDADDSEGTGIWACEEIVRLHVPGPTILTSHLLRLASADAAKREVVRRAFASKIGSPSKLDVDKGQFLEKLRDAVYASFLESFIQGLHTLAKADEETGWNLNFRDILQVWRAGCIIRSNALVDVLDEVYASRDCDKKNLLGHPKIGAEFQRTYPGFKQVVAKSIEADLYVPSLSASLEYLKYSSGTDLPPSFEEAELDYFGQHMFDLKTEDAGKPVTGSHHFEWHPALGVKQHG</sequence>
<keyword evidence="4" id="KW-0311">Gluconate utilization</keyword>
<comment type="caution">
    <text evidence="9">The sequence shown here is derived from an EMBL/GenBank/DDBJ whole genome shotgun (WGS) entry which is preliminary data.</text>
</comment>
<dbReference type="InterPro" id="IPR008927">
    <property type="entry name" value="6-PGluconate_DH-like_C_sf"/>
</dbReference>
<feature type="active site" description="Proton donor" evidence="7">
    <location>
        <position position="194"/>
    </location>
</feature>
<proteinExistence type="inferred from homology"/>
<dbReference type="InterPro" id="IPR036291">
    <property type="entry name" value="NAD(P)-bd_dom_sf"/>
</dbReference>
<dbReference type="EC" id="1.1.1.44" evidence="6"/>
<keyword evidence="10" id="KW-1185">Reference proteome</keyword>
<dbReference type="Pfam" id="PF00393">
    <property type="entry name" value="6PGD"/>
    <property type="match status" value="1"/>
</dbReference>